<sequence length="417" mass="47786">MPPPTPPRDDTKTLQSVLELGLYRAGLINERNFGHPNKYGWSNSARTDKGVHAAAQVCSFKGEMILFDRVYRGNDDDDDDDDDDDVGESSSMRNGRRLLSYREQFDMMREKVNDCLPMDVRVLDIERVTKSFCARTNRDKVRYQYMVPSYLLLSREEVRRALFHPLPTGGGDAAGDVDARISRSRRDLVRYRVSSERMELLKAGLKLFEGTHNFHNYTRRVGSDDATSNRFILSFVPLDPVIVKSGSTSSSTEDDDDEDDDDNTQWIPLQVVGQSFLLNQIRKMVSAAIDHARGAVTRETIVNSLTGQSKMKVDVAPPNGLFLDRSYFELYNRHKVKNAPRHGDNGEQHNTLDWVEAGEGEEVPPAVRRIEEFKNERIIPHIVREEVREGNFMHYMYSHESHFDEMYSSMGEREPKV</sequence>
<keyword evidence="8" id="KW-1185">Reference proteome</keyword>
<protein>
    <recommendedName>
        <fullName evidence="4">tRNA pseudouridine synthase</fullName>
        <ecNumber evidence="4">5.4.99.12</ecNumber>
    </recommendedName>
</protein>
<feature type="compositionally biased region" description="Acidic residues" evidence="5">
    <location>
        <begin position="252"/>
        <end position="263"/>
    </location>
</feature>
<comment type="similarity">
    <text evidence="1 4">Belongs to the tRNA pseudouridine synthase TruA family.</text>
</comment>
<dbReference type="PANTHER" id="PTHR11142">
    <property type="entry name" value="PSEUDOURIDYLATE SYNTHASE"/>
    <property type="match status" value="1"/>
</dbReference>
<dbReference type="InterPro" id="IPR001406">
    <property type="entry name" value="PsdUridine_synth_TruA"/>
</dbReference>
<dbReference type="EC" id="5.4.99.12" evidence="4"/>
<dbReference type="InterPro" id="IPR020103">
    <property type="entry name" value="PsdUridine_synth_cat_dom_sf"/>
</dbReference>
<dbReference type="SUPFAM" id="SSF55120">
    <property type="entry name" value="Pseudouridine synthase"/>
    <property type="match status" value="1"/>
</dbReference>
<evidence type="ECO:0000313" key="8">
    <source>
        <dbReference type="Proteomes" id="UP001530377"/>
    </source>
</evidence>
<dbReference type="PANTHER" id="PTHR11142:SF4">
    <property type="entry name" value="PSEUDOURIDYLATE SYNTHASE 1 HOMOLOG"/>
    <property type="match status" value="1"/>
</dbReference>
<comment type="catalytic activity">
    <reaction evidence="4">
        <text>uridine(38/39/40) in tRNA = pseudouridine(38/39/40) in tRNA</text>
        <dbReference type="Rhea" id="RHEA:22376"/>
        <dbReference type="Rhea" id="RHEA-COMP:10085"/>
        <dbReference type="Rhea" id="RHEA-COMP:10087"/>
        <dbReference type="ChEBI" id="CHEBI:65314"/>
        <dbReference type="ChEBI" id="CHEBI:65315"/>
        <dbReference type="EC" id="5.4.99.12"/>
    </reaction>
</comment>
<evidence type="ECO:0000256" key="4">
    <source>
        <dbReference type="RuleBase" id="RU003792"/>
    </source>
</evidence>
<gene>
    <name evidence="7" type="ORF">ACHAXA_005139</name>
</gene>
<evidence type="ECO:0000256" key="2">
    <source>
        <dbReference type="ARBA" id="ARBA00022694"/>
    </source>
</evidence>
<keyword evidence="3 4" id="KW-0413">Isomerase</keyword>
<accession>A0ABD3RXF6</accession>
<feature type="domain" description="Pseudouridine synthase I TruA alpha/beta" evidence="6">
    <location>
        <begin position="206"/>
        <end position="328"/>
    </location>
</feature>
<dbReference type="GO" id="GO:0160147">
    <property type="term" value="F:tRNA pseudouridine(38-40) synthase activity"/>
    <property type="evidence" value="ECO:0007669"/>
    <property type="project" value="UniProtKB-EC"/>
</dbReference>
<evidence type="ECO:0000256" key="5">
    <source>
        <dbReference type="SAM" id="MobiDB-lite"/>
    </source>
</evidence>
<dbReference type="Proteomes" id="UP001530377">
    <property type="component" value="Unassembled WGS sequence"/>
</dbReference>
<evidence type="ECO:0000313" key="7">
    <source>
        <dbReference type="EMBL" id="KAL3816861.1"/>
    </source>
</evidence>
<evidence type="ECO:0000259" key="6">
    <source>
        <dbReference type="Pfam" id="PF01416"/>
    </source>
</evidence>
<comment type="caution">
    <text evidence="7">The sequence shown here is derived from an EMBL/GenBank/DDBJ whole genome shotgun (WGS) entry which is preliminary data.</text>
</comment>
<dbReference type="Pfam" id="PF01416">
    <property type="entry name" value="PseudoU_synth_1"/>
    <property type="match status" value="1"/>
</dbReference>
<organism evidence="7 8">
    <name type="scientific">Cyclostephanos tholiformis</name>
    <dbReference type="NCBI Taxonomy" id="382380"/>
    <lineage>
        <taxon>Eukaryota</taxon>
        <taxon>Sar</taxon>
        <taxon>Stramenopiles</taxon>
        <taxon>Ochrophyta</taxon>
        <taxon>Bacillariophyta</taxon>
        <taxon>Coscinodiscophyceae</taxon>
        <taxon>Thalassiosirophycidae</taxon>
        <taxon>Stephanodiscales</taxon>
        <taxon>Stephanodiscaceae</taxon>
        <taxon>Cyclostephanos</taxon>
    </lineage>
</organism>
<dbReference type="FunFam" id="3.30.70.660:FF:000002">
    <property type="entry name" value="tRNA pseudouridine synthase"/>
    <property type="match status" value="1"/>
</dbReference>
<dbReference type="InterPro" id="IPR020094">
    <property type="entry name" value="TruA/RsuA/RluB/E/F_N"/>
</dbReference>
<evidence type="ECO:0000256" key="1">
    <source>
        <dbReference type="ARBA" id="ARBA00009375"/>
    </source>
</evidence>
<evidence type="ECO:0000256" key="3">
    <source>
        <dbReference type="ARBA" id="ARBA00023235"/>
    </source>
</evidence>
<proteinExistence type="inferred from homology"/>
<name>A0ABD3RXF6_9STRA</name>
<dbReference type="EMBL" id="JALLPB020000129">
    <property type="protein sequence ID" value="KAL3816861.1"/>
    <property type="molecule type" value="Genomic_DNA"/>
</dbReference>
<dbReference type="GO" id="GO:0031119">
    <property type="term" value="P:tRNA pseudouridine synthesis"/>
    <property type="evidence" value="ECO:0007669"/>
    <property type="project" value="UniProtKB-ARBA"/>
</dbReference>
<feature type="region of interest" description="Disordered" evidence="5">
    <location>
        <begin position="245"/>
        <end position="264"/>
    </location>
</feature>
<dbReference type="InterPro" id="IPR020095">
    <property type="entry name" value="PsdUridine_synth_TruA_C"/>
</dbReference>
<reference evidence="7 8" key="1">
    <citation type="submission" date="2024-10" db="EMBL/GenBank/DDBJ databases">
        <title>Updated reference genomes for cyclostephanoid diatoms.</title>
        <authorList>
            <person name="Roberts W.R."/>
            <person name="Alverson A.J."/>
        </authorList>
    </citation>
    <scope>NUCLEOTIDE SEQUENCE [LARGE SCALE GENOMIC DNA]</scope>
    <source>
        <strain evidence="7 8">AJA228-03</strain>
    </source>
</reference>
<dbReference type="Gene3D" id="3.30.70.660">
    <property type="entry name" value="Pseudouridine synthase I, catalytic domain, C-terminal subdomain"/>
    <property type="match status" value="1"/>
</dbReference>
<dbReference type="Gene3D" id="3.30.70.580">
    <property type="entry name" value="Pseudouridine synthase I, catalytic domain, N-terminal subdomain"/>
    <property type="match status" value="1"/>
</dbReference>
<dbReference type="AlphaFoldDB" id="A0ABD3RXF6"/>
<keyword evidence="2 4" id="KW-0819">tRNA processing</keyword>
<dbReference type="InterPro" id="IPR020097">
    <property type="entry name" value="PsdUridine_synth_TruA_a/b_dom"/>
</dbReference>